<dbReference type="SUPFAM" id="SSF54001">
    <property type="entry name" value="Cysteine proteinases"/>
    <property type="match status" value="1"/>
</dbReference>
<dbReference type="Gene3D" id="3.90.70.10">
    <property type="entry name" value="Cysteine proteinases"/>
    <property type="match status" value="1"/>
</dbReference>
<reference evidence="1" key="1">
    <citation type="submission" date="2024-07" db="EMBL/GenBank/DDBJ databases">
        <title>Complete genome sequence of Prevotella sp. YM-2024 GTC17253.</title>
        <authorList>
            <person name="Hayashi M."/>
            <person name="Muto Y."/>
            <person name="Tanaka K."/>
            <person name="Niwa H."/>
        </authorList>
    </citation>
    <scope>NUCLEOTIDE SEQUENCE</scope>
    <source>
        <strain evidence="1">GTC17253</strain>
    </source>
</reference>
<dbReference type="InterPro" id="IPR004134">
    <property type="entry name" value="Peptidase_C1B"/>
</dbReference>
<sequence>MIKTTPVKNQGSGQLCWAYAMLATIESEHLMQGDSVNLSTAFITRMRLQQLARVHYLSQGNSTFSMRGMAPLLIDMLMTVGAEPYDSYEDQVGLNVNVLSRKVARLAEVAAVRHVGIDNMNERLGDMLDRAMGYMPARYVHMLGAEYTPLEFAHSVCGRDEYISLTSFAHHPWHEDVALELPDNPQGYRFRNLPIDELMQSVRKTLEQGHPVCWEGDISEPGFNFEQGIAEVDEGDRNATDIRRLNDLQHFLTTDDHCMELVGLARDFQGRRYFIAKNSWGTDNKYGGFMYLSEDYVRLKTVAVVMPRTE</sequence>
<name>A0AB33IV48_9BACT</name>
<dbReference type="AlphaFoldDB" id="A0AB33IV48"/>
<gene>
    <name evidence="1" type="ORF">GTC17253_18690</name>
</gene>
<organism evidence="1">
    <name type="scientific">Prevotella sp. GTC17253</name>
    <dbReference type="NCBI Taxonomy" id="3236793"/>
    <lineage>
        <taxon>Bacteria</taxon>
        <taxon>Pseudomonadati</taxon>
        <taxon>Bacteroidota</taxon>
        <taxon>Bacteroidia</taxon>
        <taxon>Bacteroidales</taxon>
        <taxon>Prevotellaceae</taxon>
        <taxon>Prevotella</taxon>
    </lineage>
</organism>
<dbReference type="Pfam" id="PF03051">
    <property type="entry name" value="Peptidase_C1_2"/>
    <property type="match status" value="1"/>
</dbReference>
<dbReference type="InterPro" id="IPR038765">
    <property type="entry name" value="Papain-like_cys_pep_sf"/>
</dbReference>
<evidence type="ECO:0000313" key="1">
    <source>
        <dbReference type="EMBL" id="BFO71903.1"/>
    </source>
</evidence>
<dbReference type="EMBL" id="AP035785">
    <property type="protein sequence ID" value="BFO71903.1"/>
    <property type="molecule type" value="Genomic_DNA"/>
</dbReference>
<proteinExistence type="predicted"/>
<protein>
    <submittedName>
        <fullName evidence="1">C1 family peptidase</fullName>
    </submittedName>
</protein>
<accession>A0AB33IV48</accession>
<dbReference type="GO" id="GO:0006508">
    <property type="term" value="P:proteolysis"/>
    <property type="evidence" value="ECO:0007669"/>
    <property type="project" value="InterPro"/>
</dbReference>
<dbReference type="GO" id="GO:0070005">
    <property type="term" value="F:cysteine-type aminopeptidase activity"/>
    <property type="evidence" value="ECO:0007669"/>
    <property type="project" value="InterPro"/>
</dbReference>